<accession>A0AAD5QVT6</accession>
<dbReference type="EMBL" id="JAHQIW010004653">
    <property type="protein sequence ID" value="KAJ1363252.1"/>
    <property type="molecule type" value="Genomic_DNA"/>
</dbReference>
<evidence type="ECO:0000313" key="1">
    <source>
        <dbReference type="EMBL" id="KAJ1363252.1"/>
    </source>
</evidence>
<sequence>MNENSAQTCVSVELHGTVVVEKTAGLSKSRAECMDMRAVEDLVALSERKQTAVVCADLQYSTSSTKAEAVEVNNYMMLAAHDLMRSYAVSQTILDSCSVEGDHASQL</sequence>
<protein>
    <submittedName>
        <fullName evidence="1">Uncharacterized protein</fullName>
    </submittedName>
</protein>
<name>A0AAD5QVT6_PARTN</name>
<keyword evidence="2" id="KW-1185">Reference proteome</keyword>
<organism evidence="1 2">
    <name type="scientific">Parelaphostrongylus tenuis</name>
    <name type="common">Meningeal worm</name>
    <dbReference type="NCBI Taxonomy" id="148309"/>
    <lineage>
        <taxon>Eukaryota</taxon>
        <taxon>Metazoa</taxon>
        <taxon>Ecdysozoa</taxon>
        <taxon>Nematoda</taxon>
        <taxon>Chromadorea</taxon>
        <taxon>Rhabditida</taxon>
        <taxon>Rhabditina</taxon>
        <taxon>Rhabditomorpha</taxon>
        <taxon>Strongyloidea</taxon>
        <taxon>Metastrongylidae</taxon>
        <taxon>Parelaphostrongylus</taxon>
    </lineage>
</organism>
<reference evidence="1" key="1">
    <citation type="submission" date="2021-06" db="EMBL/GenBank/DDBJ databases">
        <title>Parelaphostrongylus tenuis whole genome reference sequence.</title>
        <authorList>
            <person name="Garwood T.J."/>
            <person name="Larsen P.A."/>
            <person name="Fountain-Jones N.M."/>
            <person name="Garbe J.R."/>
            <person name="Macchietto M.G."/>
            <person name="Kania S.A."/>
            <person name="Gerhold R.W."/>
            <person name="Richards J.E."/>
            <person name="Wolf T.M."/>
        </authorList>
    </citation>
    <scope>NUCLEOTIDE SEQUENCE</scope>
    <source>
        <strain evidence="1">MNPRO001-30</strain>
        <tissue evidence="1">Meninges</tissue>
    </source>
</reference>
<proteinExistence type="predicted"/>
<dbReference type="AlphaFoldDB" id="A0AAD5QVT6"/>
<dbReference type="Proteomes" id="UP001196413">
    <property type="component" value="Unassembled WGS sequence"/>
</dbReference>
<gene>
    <name evidence="1" type="ORF">KIN20_023079</name>
</gene>
<evidence type="ECO:0000313" key="2">
    <source>
        <dbReference type="Proteomes" id="UP001196413"/>
    </source>
</evidence>
<comment type="caution">
    <text evidence="1">The sequence shown here is derived from an EMBL/GenBank/DDBJ whole genome shotgun (WGS) entry which is preliminary data.</text>
</comment>